<proteinExistence type="predicted"/>
<dbReference type="InterPro" id="IPR027417">
    <property type="entry name" value="P-loop_NTPase"/>
</dbReference>
<evidence type="ECO:0000256" key="2">
    <source>
        <dbReference type="PROSITE-ProRule" id="PRU00221"/>
    </source>
</evidence>
<dbReference type="STRING" id="569365.A0A0D2D448"/>
<feature type="domain" description="Nephrocystin 3-like N-terminal" evidence="3">
    <location>
        <begin position="186"/>
        <end position="346"/>
    </location>
</feature>
<evidence type="ECO:0000313" key="5">
    <source>
        <dbReference type="Proteomes" id="UP000054466"/>
    </source>
</evidence>
<protein>
    <recommendedName>
        <fullName evidence="3">Nephrocystin 3-like N-terminal domain-containing protein</fullName>
    </recommendedName>
</protein>
<sequence>MEAVGGIASIASLVEVAAKVGEIALQYTRGVLGARKEVNRICSQLDALLEVAKELRDLPKGDTGSHLQASRSHELGSYTEGCIAELKELKQKLEHNQSRMHRVGFRSLKWPFEKEETKDIIERLNAWQGTFAAALQKDQMLLNMQIQQHLYLKDLVEANGATFDAMETRGMPLCNPKTRVDILRDITSWAKDQKADTPSIFWLCGLAGTGKSTISRSVCSALRSDGILGANFFFKRGEGDRSNASKLFTTIAAQLVRKHPELSPHVCEALKDKQSLQEFKDAFQNLICKPLTHVEKTPQASIPSLVIVLDALDECDDSDIGNIVQLLFEAARNLTSVHLRIFLTSRPELESTDFPPAGSRQLELHHVSDSVIKEDITVYLQDEFSRIRLEKNKKRRTPIPNSWPEEAQLKSLANMASPLFIYAATLIRYLSSEGFAPEDRLRELIQNTKAKFSGTERTYRPILEQIFGDIKPPDRTRFLEDFKAIVGSIILLFEPLSLEPLARLLHKHTRTVESHIAKFQSVIIIPQQESPIRLFHQSFREFLIGNNNVESHPFGINKVSTHMDLTKRCLELLSKPESLEANLFNLQNPGTKVADVDREKIMARLNLDVQYACSYWVHHLAESRLDTTWLDPGMASLTYEFLKNHFLHWVEALGWMGRVIDALPQVSLLQTMIQVSASFQCSTSGGRSLSPLFNEYLANEPDLAAHRGQEEMLTIHFVFQNDSHRDFVGFLSDARRFLAKFSGIVHLAPLQLYSSALIFTPSQSQIRQTFSGEIPKWIIHPPHVDTFHGTPQGLRQTLDGHSRWVTSIAWAPDGKYLASASADGTIRLWDGDSGVCVCILSKGNLGVDKVAFSRNGNYLAAVGGWETDSPFVSLWDMNSRKLVRHVEEPAESVWEPLAVSDEGVVAFGCWIEDSNHLCFWYPSGELKLFHATPFEIVNQAEFSPEGKSLLMTGCDAEEHDTRCRITRITRLVDIESGELREFPGVVAATYVSEQQLSMVVVGQDTPPVDDKSELVVHTIRLPDIPSELWRTQLSPDGLVVAVHAEDKIDVYAIGTGEKTASFNYNYHWFYFSSDSTTLACNHHTDYAIRILDTTQSTKDVPGSLSSQHRVRVTTISLSHDDLHSTLASGDTDGKVIVWKSWREPSKMSSVRLSGHETSIMALEFTRCDRYLASLDWRAVVRIWDVETGQTRRIGGSDFLKVYNILKFSLGFSLDGKFLQVGVKVVCLDDRDVALEQSQMSTTVEFEDSTQYLSALQVDNDGWIKRRDKDDCSLLWLPPDLRPLGPHVCVSDRSVLVLGGQDGSVTWMELNLSD</sequence>
<keyword evidence="2" id="KW-0853">WD repeat</keyword>
<evidence type="ECO:0000259" key="3">
    <source>
        <dbReference type="Pfam" id="PF24883"/>
    </source>
</evidence>
<dbReference type="GeneID" id="27345395"/>
<dbReference type="PROSITE" id="PS50082">
    <property type="entry name" value="WD_REPEATS_2"/>
    <property type="match status" value="3"/>
</dbReference>
<dbReference type="Proteomes" id="UP000054466">
    <property type="component" value="Unassembled WGS sequence"/>
</dbReference>
<dbReference type="OrthoDB" id="1577640at2759"/>
<keyword evidence="5" id="KW-1185">Reference proteome</keyword>
<dbReference type="Gene3D" id="2.130.10.10">
    <property type="entry name" value="YVTN repeat-like/Quinoprotein amine dehydrogenase"/>
    <property type="match status" value="2"/>
</dbReference>
<dbReference type="SUPFAM" id="SSF52540">
    <property type="entry name" value="P-loop containing nucleoside triphosphate hydrolases"/>
    <property type="match status" value="1"/>
</dbReference>
<dbReference type="InterPro" id="IPR011043">
    <property type="entry name" value="Gal_Oxase/kelch_b-propeller"/>
</dbReference>
<reference evidence="4 5" key="1">
    <citation type="submission" date="2015-01" db="EMBL/GenBank/DDBJ databases">
        <title>The Genome Sequence of Cladophialophora immunda CBS83496.</title>
        <authorList>
            <consortium name="The Broad Institute Genomics Platform"/>
            <person name="Cuomo C."/>
            <person name="de Hoog S."/>
            <person name="Gorbushina A."/>
            <person name="Stielow B."/>
            <person name="Teixiera M."/>
            <person name="Abouelleil A."/>
            <person name="Chapman S.B."/>
            <person name="Priest M."/>
            <person name="Young S.K."/>
            <person name="Wortman J."/>
            <person name="Nusbaum C."/>
            <person name="Birren B."/>
        </authorList>
    </citation>
    <scope>NUCLEOTIDE SEQUENCE [LARGE SCALE GENOMIC DNA]</scope>
    <source>
        <strain evidence="4 5">CBS 83496</strain>
    </source>
</reference>
<dbReference type="InterPro" id="IPR001680">
    <property type="entry name" value="WD40_rpt"/>
</dbReference>
<gene>
    <name evidence="4" type="ORF">PV07_06201</name>
</gene>
<dbReference type="Gene3D" id="3.40.50.300">
    <property type="entry name" value="P-loop containing nucleotide triphosphate hydrolases"/>
    <property type="match status" value="1"/>
</dbReference>
<feature type="repeat" description="WD" evidence="2">
    <location>
        <begin position="1105"/>
        <end position="1139"/>
    </location>
</feature>
<keyword evidence="1" id="KW-0677">Repeat</keyword>
<dbReference type="InterPro" id="IPR056884">
    <property type="entry name" value="NPHP3-like_N"/>
</dbReference>
<feature type="repeat" description="WD" evidence="2">
    <location>
        <begin position="798"/>
        <end position="830"/>
    </location>
</feature>
<dbReference type="VEuPathDB" id="FungiDB:PV07_06201"/>
<accession>A0A0D2D448</accession>
<dbReference type="SUPFAM" id="SSF50978">
    <property type="entry name" value="WD40 repeat-like"/>
    <property type="match status" value="1"/>
</dbReference>
<evidence type="ECO:0000313" key="4">
    <source>
        <dbReference type="EMBL" id="KIW30459.1"/>
    </source>
</evidence>
<organism evidence="4 5">
    <name type="scientific">Cladophialophora immunda</name>
    <dbReference type="NCBI Taxonomy" id="569365"/>
    <lineage>
        <taxon>Eukaryota</taxon>
        <taxon>Fungi</taxon>
        <taxon>Dikarya</taxon>
        <taxon>Ascomycota</taxon>
        <taxon>Pezizomycotina</taxon>
        <taxon>Eurotiomycetes</taxon>
        <taxon>Chaetothyriomycetidae</taxon>
        <taxon>Chaetothyriales</taxon>
        <taxon>Herpotrichiellaceae</taxon>
        <taxon>Cladophialophora</taxon>
    </lineage>
</organism>
<dbReference type="InterPro" id="IPR036322">
    <property type="entry name" value="WD40_repeat_dom_sf"/>
</dbReference>
<dbReference type="EMBL" id="KN847042">
    <property type="protein sequence ID" value="KIW30459.1"/>
    <property type="molecule type" value="Genomic_DNA"/>
</dbReference>
<feature type="repeat" description="WD" evidence="2">
    <location>
        <begin position="1152"/>
        <end position="1193"/>
    </location>
</feature>
<dbReference type="HOGENOM" id="CLU_000288_6_16_1"/>
<dbReference type="PROSITE" id="PS50294">
    <property type="entry name" value="WD_REPEATS_REGION"/>
    <property type="match status" value="2"/>
</dbReference>
<dbReference type="Pfam" id="PF00400">
    <property type="entry name" value="WD40"/>
    <property type="match status" value="3"/>
</dbReference>
<name>A0A0D2D448_9EURO</name>
<dbReference type="PANTHER" id="PTHR10039">
    <property type="entry name" value="AMELOGENIN"/>
    <property type="match status" value="1"/>
</dbReference>
<evidence type="ECO:0000256" key="1">
    <source>
        <dbReference type="ARBA" id="ARBA00022737"/>
    </source>
</evidence>
<dbReference type="PANTHER" id="PTHR10039:SF5">
    <property type="entry name" value="NACHT DOMAIN-CONTAINING PROTEIN"/>
    <property type="match status" value="1"/>
</dbReference>
<dbReference type="RefSeq" id="XP_016250675.1">
    <property type="nucleotide sequence ID" value="XM_016393156.1"/>
</dbReference>
<dbReference type="InterPro" id="IPR015943">
    <property type="entry name" value="WD40/YVTN_repeat-like_dom_sf"/>
</dbReference>
<dbReference type="Pfam" id="PF24883">
    <property type="entry name" value="NPHP3_N"/>
    <property type="match status" value="1"/>
</dbReference>
<dbReference type="SUPFAM" id="SSF50965">
    <property type="entry name" value="Galactose oxidase, central domain"/>
    <property type="match status" value="1"/>
</dbReference>
<dbReference type="SMART" id="SM00320">
    <property type="entry name" value="WD40"/>
    <property type="match status" value="4"/>
</dbReference>